<comment type="caution">
    <text evidence="2">The sequence shown here is derived from an EMBL/GenBank/DDBJ whole genome shotgun (WGS) entry which is preliminary data.</text>
</comment>
<keyword evidence="3" id="KW-1185">Reference proteome</keyword>
<sequence>MIKAVMHKIFNSLGLEIRLLKNLREAQKREKKMKELENYQFLANFDIKSIIDVGANEGQFARTIRHVFPGATIYSFEPLPDVYKELYSLCAEDTNIKTFNLALGNEVGTKQMFSSSFSPSSSMLNMSKLHKEEWPESSVNTSVMVQQTCLDQWVKENNQTIGDNILIKLDVQGYELSVIKGGEKTFKSAKLVIIEVSFYEFYEKQPLFDDIYKYLCNLGFVYRGNLEQFRSRSGDKILFADAIFENLGI</sequence>
<proteinExistence type="predicted"/>
<dbReference type="InterPro" id="IPR053188">
    <property type="entry name" value="FkbM_Methyltransferase"/>
</dbReference>
<dbReference type="Gene3D" id="3.40.50.150">
    <property type="entry name" value="Vaccinia Virus protein VP39"/>
    <property type="match status" value="1"/>
</dbReference>
<gene>
    <name evidence="2" type="ORF">PN497_12535</name>
</gene>
<protein>
    <submittedName>
        <fullName evidence="2">FkbM family methyltransferase</fullName>
    </submittedName>
</protein>
<keyword evidence="2" id="KW-0489">Methyltransferase</keyword>
<dbReference type="PANTHER" id="PTHR36973:SF4">
    <property type="entry name" value="NODULATION PROTEIN"/>
    <property type="match status" value="1"/>
</dbReference>
<dbReference type="InterPro" id="IPR006342">
    <property type="entry name" value="FkbM_mtfrase"/>
</dbReference>
<dbReference type="Pfam" id="PF05050">
    <property type="entry name" value="Methyltransf_21"/>
    <property type="match status" value="1"/>
</dbReference>
<dbReference type="Proteomes" id="UP001211711">
    <property type="component" value="Unassembled WGS sequence"/>
</dbReference>
<dbReference type="EMBL" id="JAQMTI010000147">
    <property type="protein sequence ID" value="MDB9442182.1"/>
    <property type="molecule type" value="Genomic_DNA"/>
</dbReference>
<evidence type="ECO:0000259" key="1">
    <source>
        <dbReference type="Pfam" id="PF05050"/>
    </source>
</evidence>
<dbReference type="GO" id="GO:0032259">
    <property type="term" value="P:methylation"/>
    <property type="evidence" value="ECO:0007669"/>
    <property type="project" value="UniProtKB-KW"/>
</dbReference>
<dbReference type="RefSeq" id="WP_096571366.1">
    <property type="nucleotide sequence ID" value="NZ_JAQMTI010000147.1"/>
</dbReference>
<name>A0ABT4ZS06_9CYAN</name>
<keyword evidence="2" id="KW-0808">Transferase</keyword>
<organism evidence="2 3">
    <name type="scientific">Sphaerospermopsis kisseleviana CS-549</name>
    <dbReference type="NCBI Taxonomy" id="3021783"/>
    <lineage>
        <taxon>Bacteria</taxon>
        <taxon>Bacillati</taxon>
        <taxon>Cyanobacteriota</taxon>
        <taxon>Cyanophyceae</taxon>
        <taxon>Nostocales</taxon>
        <taxon>Aphanizomenonaceae</taxon>
        <taxon>Sphaerospermopsis</taxon>
        <taxon>Sphaerospermopsis kisseleviana</taxon>
    </lineage>
</organism>
<evidence type="ECO:0000313" key="2">
    <source>
        <dbReference type="EMBL" id="MDB9442182.1"/>
    </source>
</evidence>
<dbReference type="InterPro" id="IPR029063">
    <property type="entry name" value="SAM-dependent_MTases_sf"/>
</dbReference>
<dbReference type="PANTHER" id="PTHR36973">
    <property type="entry name" value="SLL1456 PROTEIN-RELATED"/>
    <property type="match status" value="1"/>
</dbReference>
<dbReference type="NCBIfam" id="TIGR01444">
    <property type="entry name" value="fkbM_fam"/>
    <property type="match status" value="1"/>
</dbReference>
<reference evidence="2 3" key="1">
    <citation type="submission" date="2023-01" db="EMBL/GenBank/DDBJ databases">
        <title>Genomes from the Australian National Cyanobacteria Reference Collection.</title>
        <authorList>
            <person name="Willis A."/>
            <person name="Lee E.M.F."/>
        </authorList>
    </citation>
    <scope>NUCLEOTIDE SEQUENCE [LARGE SCALE GENOMIC DNA]</scope>
    <source>
        <strain evidence="2 3">CS-549</strain>
    </source>
</reference>
<feature type="domain" description="Methyltransferase FkbM" evidence="1">
    <location>
        <begin position="52"/>
        <end position="222"/>
    </location>
</feature>
<evidence type="ECO:0000313" key="3">
    <source>
        <dbReference type="Proteomes" id="UP001211711"/>
    </source>
</evidence>
<dbReference type="GO" id="GO:0008168">
    <property type="term" value="F:methyltransferase activity"/>
    <property type="evidence" value="ECO:0007669"/>
    <property type="project" value="UniProtKB-KW"/>
</dbReference>
<dbReference type="SUPFAM" id="SSF53335">
    <property type="entry name" value="S-adenosyl-L-methionine-dependent methyltransferases"/>
    <property type="match status" value="1"/>
</dbReference>
<accession>A0ABT4ZS06</accession>